<evidence type="ECO:0000256" key="3">
    <source>
        <dbReference type="ARBA" id="ARBA00010769"/>
    </source>
</evidence>
<keyword evidence="6 18" id="KW-0158">Chromosome</keyword>
<feature type="domain" description="PI3K/PI4K catalytic" evidence="19">
    <location>
        <begin position="2433"/>
        <end position="2745"/>
    </location>
</feature>
<evidence type="ECO:0000256" key="13">
    <source>
        <dbReference type="ARBA" id="ARBA00022853"/>
    </source>
</evidence>
<dbReference type="EC" id="2.7.11.1" evidence="4 18"/>
<comment type="catalytic activity">
    <reaction evidence="16 18">
        <text>L-threonyl-[protein] + ATP = O-phospho-L-threonyl-[protein] + ADP + H(+)</text>
        <dbReference type="Rhea" id="RHEA:46608"/>
        <dbReference type="Rhea" id="RHEA-COMP:11060"/>
        <dbReference type="Rhea" id="RHEA-COMP:11605"/>
        <dbReference type="ChEBI" id="CHEBI:15378"/>
        <dbReference type="ChEBI" id="CHEBI:30013"/>
        <dbReference type="ChEBI" id="CHEBI:30616"/>
        <dbReference type="ChEBI" id="CHEBI:61977"/>
        <dbReference type="ChEBI" id="CHEBI:456216"/>
        <dbReference type="EC" id="2.7.11.1"/>
    </reaction>
</comment>
<evidence type="ECO:0000256" key="2">
    <source>
        <dbReference type="ARBA" id="ARBA00004574"/>
    </source>
</evidence>
<evidence type="ECO:0000256" key="5">
    <source>
        <dbReference type="ARBA" id="ARBA00014619"/>
    </source>
</evidence>
<evidence type="ECO:0000259" key="19">
    <source>
        <dbReference type="PROSITE" id="PS50290"/>
    </source>
</evidence>
<dbReference type="InterPro" id="IPR021668">
    <property type="entry name" value="TAN"/>
</dbReference>
<keyword evidence="8 18" id="KW-0808">Transferase</keyword>
<dbReference type="SMART" id="SM00146">
    <property type="entry name" value="PI3Kc"/>
    <property type="match status" value="1"/>
</dbReference>
<dbReference type="PROSITE" id="PS51190">
    <property type="entry name" value="FATC"/>
    <property type="match status" value="1"/>
</dbReference>
<keyword evidence="12 18" id="KW-0067">ATP-binding</keyword>
<dbReference type="InterPro" id="IPR014009">
    <property type="entry name" value="PIK_FAT"/>
</dbReference>
<keyword evidence="11 18" id="KW-0418">Kinase</keyword>
<dbReference type="InterPro" id="IPR011009">
    <property type="entry name" value="Kinase-like_dom_sf"/>
</dbReference>
<dbReference type="PROSITE" id="PS50290">
    <property type="entry name" value="PI3_4_KINASE_3"/>
    <property type="match status" value="1"/>
</dbReference>
<dbReference type="GO" id="GO:0006281">
    <property type="term" value="P:DNA repair"/>
    <property type="evidence" value="ECO:0007669"/>
    <property type="project" value="InterPro"/>
</dbReference>
<dbReference type="GeneID" id="80916376"/>
<dbReference type="SUPFAM" id="SSF56112">
    <property type="entry name" value="Protein kinase-like (PK-like)"/>
    <property type="match status" value="1"/>
</dbReference>
<evidence type="ECO:0000256" key="16">
    <source>
        <dbReference type="ARBA" id="ARBA00047899"/>
    </source>
</evidence>
<comment type="catalytic activity">
    <reaction evidence="17">
        <text>L-seryl-[protein] + ATP = O-phospho-L-seryl-[protein] + ADP + H(+)</text>
        <dbReference type="Rhea" id="RHEA:17989"/>
        <dbReference type="Rhea" id="RHEA-COMP:9863"/>
        <dbReference type="Rhea" id="RHEA-COMP:11604"/>
        <dbReference type="ChEBI" id="CHEBI:15378"/>
        <dbReference type="ChEBI" id="CHEBI:29999"/>
        <dbReference type="ChEBI" id="CHEBI:30616"/>
        <dbReference type="ChEBI" id="CHEBI:83421"/>
        <dbReference type="ChEBI" id="CHEBI:456216"/>
        <dbReference type="EC" id="2.7.11.1"/>
    </reaction>
</comment>
<evidence type="ECO:0000256" key="15">
    <source>
        <dbReference type="ARBA" id="ARBA00023242"/>
    </source>
</evidence>
<keyword evidence="15 18" id="KW-0539">Nucleus</keyword>
<evidence type="ECO:0000256" key="7">
    <source>
        <dbReference type="ARBA" id="ARBA00022527"/>
    </source>
</evidence>
<evidence type="ECO:0000313" key="22">
    <source>
        <dbReference type="EMBL" id="CAI4037163.1"/>
    </source>
</evidence>
<evidence type="ECO:0000256" key="12">
    <source>
        <dbReference type="ARBA" id="ARBA00022840"/>
    </source>
</evidence>
<dbReference type="Pfam" id="PF11640">
    <property type="entry name" value="TAN"/>
    <property type="match status" value="1"/>
</dbReference>
<reference evidence="22" key="1">
    <citation type="submission" date="2022-10" db="EMBL/GenBank/DDBJ databases">
        <authorList>
            <person name="Byrne P K."/>
        </authorList>
    </citation>
    <scope>NUCLEOTIDE SEQUENCE</scope>
    <source>
        <strain evidence="22">IFO1815</strain>
    </source>
</reference>
<protein>
    <recommendedName>
        <fullName evidence="5 18">Serine/threonine-protein kinase Tel1</fullName>
        <ecNumber evidence="4 18">2.7.11.1</ecNumber>
    </recommendedName>
</protein>
<dbReference type="InterPro" id="IPR038980">
    <property type="entry name" value="ATM_plant"/>
</dbReference>
<evidence type="ECO:0000259" key="21">
    <source>
        <dbReference type="PROSITE" id="PS51190"/>
    </source>
</evidence>
<dbReference type="CDD" id="cd05171">
    <property type="entry name" value="PIKKc_ATM"/>
    <property type="match status" value="1"/>
</dbReference>
<dbReference type="EMBL" id="OX365758">
    <property type="protein sequence ID" value="CAI4037163.1"/>
    <property type="molecule type" value="Genomic_DNA"/>
</dbReference>
<dbReference type="InterPro" id="IPR036940">
    <property type="entry name" value="PI3/4_kinase_cat_sf"/>
</dbReference>
<comment type="similarity">
    <text evidence="3 18">Belongs to the PI3/PI4-kinase family. ATM subfamily.</text>
</comment>
<evidence type="ECO:0000256" key="1">
    <source>
        <dbReference type="ARBA" id="ARBA00004123"/>
    </source>
</evidence>
<evidence type="ECO:0000256" key="14">
    <source>
        <dbReference type="ARBA" id="ARBA00022895"/>
    </source>
</evidence>
<keyword evidence="13 18" id="KW-0156">Chromatin regulator</keyword>
<sequence>MEDHGIQETLKLLSSTKIKERNSALDELTTVLKEDPERIPTKAIPTTADALIELLASEHTKYCELLRNSTDSTTNKLSLSESRLSSISYVLRLFVEKSCTRFKVKTLKLLIAVVPELMIEDGSQRLLYAVSVHLSFALDALTSSDPFKLKFMVHQWISLVNKICEYSRNQMKISIVDKTLTNFLSILLNLIALDTVGIYQVTRTIIWTVIDFLRLSKKENGNTRLIMSLINQLILKCHCLSIIDILMLIKETWSYNLTIGFTSNELIQDQLSLFDVMSSELMNHKLPYMIGQEKYTEELLSESLVSSYREYIILRLGNYDPRSFTLNCIEFSYMQESSDEKPWFELYDFRLRDKKGASEWLRILGITKSLLTYFALYNKNKSESLLFKRRKYDSDIRSILRASDDMDTFLIHLLEEDSSHKFELLGLLLCSFYGTLKDFSKSFTNQMKELLFSKFERIQSFNWVCFSFIPLLSQVTCELSNDDMIRLFKVCLPLVKSKESCQISCILLANSIKFSKHLFSDEKTINQICDFYELSDILGPILISNESFMLWGYLQHFGKDFQSMNGMSSADRIFEWLKSKWSQLYEADDKQDQFCNFMCWLGNKYDPKDPFNDRKHRRMNGIPSSWNENSEVWQHFREQRQFLLGMKLEKKSKCLNTPFFNLPKVALNITRYNDTLYRLLENAESEALSSPLQKFTWAAKLLQIVDNLSGDSTFSEFISAYNRTIAITIPKLNLDNQTSYDFFFDEVLSIRTVNVDHLVFDKIDMKSIVDDFIGLQKKKPQAGVTIVNYFETSSEEAAQNINPYEIESKFQKPHHSTMDKVLEAYLWASKGKSFSERLMAILEFSDLITTDVFISYLSTVCLWLKQTIADRSSYKKVLEEFTEVLGEKLLCNHYSSSNQAMFLLTSYIEAIRPQWLSYPDQPLNSDCNDILDWIISRFEDNSFTGVAATINLSKLLLSLLQNHDLSHGSVRGGKQRVFATFIKCLKRLDSSSIINVLSIISNYMAQVSYNNQSIIFSEIKSLFGPPQQSLEKSAFYSLTMSMLSLVSYPSLVFSLEDMMTYSSFKHTRAFIKQALNKISSTLCHKNLTELFEFCKFDLILYWFNRTKVPSTDLEKEWDITLFGFTDIYEFLGRYFVEVSAIYFSQGFNQKRVLDLLHTITGNDDAYLVYYSYYLCIPLAFISSGVNELIFDILPQISGKATVNHHRKYRLLMLKWIMKFIDLGSLTEVKSTVEKLSPNSYLSHFLFENSSASMRYQYPLHIPLTLGTSLLQSRFSCEKNNIQEFKLLFLSVVTDLEKASTYTEKLQCVRELKFLLVLYENVLVKSSTLNFIIIRLSKFLIDIQIHNEIITVFSSLLNLADKDMLKIEQSLPKLFCKIFIYLRENQKLCPSFQQAIKLIEHWDLIKIKTWKYCLHAIFGNVLHDDIYENTELLDADDCSLDDVILVSLLFSYARKPVVSKIDCSLSNAFALNILKYHVPKEYLSKNFKLWFATLSRNISRQEIRMESTRNFNSEFHLKNFETAFNHPGLPHMVYRRISMFNEQAELYDSTEVFFLSECILTYLVGYSMENSESEFCLTDEALENHKDKVASLDKDALNAIYPLGNDVGMETFICDYYLSRNEPYSCWIAKLACGLINQISFNIPHIICLYPLCKASTTFSELALNDLFFLSMTYDPKSCLKWSDQIFSQLTMLLNVKDFKIKLRLLFSVIKMIRMGSRYKERNCLRAYSSLDLEKIYQISLLIEEFKFGYLLFEEMNMPKIKEMNINTLQKIYESINDSDFIAGLPVPHSIEGVLKSINRIESNTWKRFLFNNADFDANYTTSLKKEKEPLIRATEDSGFYSLASLLESRTASSDVFKWNLELGDWKLLTPKIIDSRAKGLYHAIKNIPQNVGYVEKSLEKSLLAIFDSRQYFTSQDEWMDTLNAIIEFIRIASSSQNVTSFSLTLMSIMKDDKEKLKTIDFCDHKVTLKGRHTLMSVLSKKSLAENVGNPKYLHLGSIIQLVNYIQLAIDNGASQDALRNATLMSNIVKNTAKLYEDPAILFQIERLASYMSANALWESREYNVPVMIMRDLLNRDKLNLDESVLYNHFKVLLDVPIDQIKARLVKWSSESRFESAAAIYEENIVNWDINVDDHKSSSDVFYTLGSFLDEQAQKLRSNGEIEDRERRSHTGKATLKALELIYKNTKLPENERKDAKRHYNRVMLQYNRDSELLKALLLQKEKFLWHALHFYLNTLVFSNKYDNDVIDKFCGLWFEHDDNSKINQLLYKEIGTIPSWKFLPWVNQIASKISIEENEFQRPLQLTMKRLLYKLPYDSLYSVMSILLYEKQSNKDTSISQKIEAVKKILLELQGYDKGAFAKKYLFPVQVFCEMSVELANLKFAQNTKILHLANLKIGQYWLTQLSTEKLPLPTSNFTIKSSADGRKDRPYIVSVNETISITTTGLSLPKIITFNISDGTKQKVLMKGSNDDLRQDAIMEQVFQQVNKVLQNDKELRKLDLGIRTYKVVPLGPKAGIIEFVANSTSLHQILSKLHTNDKITFDQARKAMKAVQTKSNKERLKTYLKITAEIRPQLRNFFFDSFPDPCDWFDAKKKYTKGVAASSIVGYILGLGDRHLNNILLDCSTGEPIHIDLGIAFDQGRLLPIPELIPFRLTRDIVDGFGVTGVDGLFRRSCERVYAVLRKDYIKVMCVLNILKWDPLYSWVMSPVKKYEHLFEEERVIKNFDDVSKFMSSNDRNENQESYRALKGVEEKLMGNGLSVESSVQDLIQQATDPSNLSVIYMGWSPFY</sequence>
<dbReference type="PANTHER" id="PTHR37079:SF4">
    <property type="entry name" value="SERINE_THREONINE-PROTEIN KINASE ATM"/>
    <property type="match status" value="1"/>
</dbReference>
<evidence type="ECO:0000256" key="8">
    <source>
        <dbReference type="ARBA" id="ARBA00022679"/>
    </source>
</evidence>
<dbReference type="RefSeq" id="XP_056080280.1">
    <property type="nucleotide sequence ID" value="XM_056221553.1"/>
</dbReference>
<dbReference type="GO" id="GO:0035556">
    <property type="term" value="P:intracellular signal transduction"/>
    <property type="evidence" value="ECO:0007669"/>
    <property type="project" value="UniProtKB-ARBA"/>
</dbReference>
<dbReference type="Gene3D" id="3.30.1010.10">
    <property type="entry name" value="Phosphatidylinositol 3-kinase Catalytic Subunit, Chain A, domain 4"/>
    <property type="match status" value="1"/>
</dbReference>
<dbReference type="PANTHER" id="PTHR37079">
    <property type="entry name" value="SERINE/THREONINE-PROTEIN KINASE ATM"/>
    <property type="match status" value="1"/>
</dbReference>
<feature type="domain" description="FATC" evidence="21">
    <location>
        <begin position="2754"/>
        <end position="2786"/>
    </location>
</feature>
<keyword evidence="23" id="KW-1185">Reference proteome</keyword>
<dbReference type="PROSITE" id="PS00916">
    <property type="entry name" value="PI3_4_KINASE_2"/>
    <property type="match status" value="1"/>
</dbReference>
<accession>A0AA35IV97</accession>
<name>A0AA35IV97_SACMI</name>
<evidence type="ECO:0000256" key="9">
    <source>
        <dbReference type="ARBA" id="ARBA00022741"/>
    </source>
</evidence>
<dbReference type="GO" id="GO:0004674">
    <property type="term" value="F:protein serine/threonine kinase activity"/>
    <property type="evidence" value="ECO:0007669"/>
    <property type="project" value="UniProtKB-KW"/>
</dbReference>
<dbReference type="Gene3D" id="1.10.1070.11">
    <property type="entry name" value="Phosphatidylinositol 3-/4-kinase, catalytic domain"/>
    <property type="match status" value="1"/>
</dbReference>
<dbReference type="Proteomes" id="UP001161438">
    <property type="component" value="Chromosome 2"/>
</dbReference>
<dbReference type="Pfam" id="PF02260">
    <property type="entry name" value="FATC"/>
    <property type="match status" value="1"/>
</dbReference>
<evidence type="ECO:0000256" key="6">
    <source>
        <dbReference type="ARBA" id="ARBA00022454"/>
    </source>
</evidence>
<evidence type="ECO:0000256" key="10">
    <source>
        <dbReference type="ARBA" id="ARBA00022763"/>
    </source>
</evidence>
<dbReference type="FunFam" id="3.30.1010.10:FF:000032">
    <property type="entry name" value="Serine/threonine-protein kinase TEL1"/>
    <property type="match status" value="1"/>
</dbReference>
<evidence type="ECO:0000259" key="20">
    <source>
        <dbReference type="PROSITE" id="PS51189"/>
    </source>
</evidence>
<dbReference type="GO" id="GO:0005634">
    <property type="term" value="C:nucleus"/>
    <property type="evidence" value="ECO:0007669"/>
    <property type="project" value="UniProtKB-SubCell"/>
</dbReference>
<dbReference type="GO" id="GO:0005524">
    <property type="term" value="F:ATP binding"/>
    <property type="evidence" value="ECO:0007669"/>
    <property type="project" value="UniProtKB-KW"/>
</dbReference>
<dbReference type="Pfam" id="PF00454">
    <property type="entry name" value="PI3_PI4_kinase"/>
    <property type="match status" value="1"/>
</dbReference>
<evidence type="ECO:0000256" key="11">
    <source>
        <dbReference type="ARBA" id="ARBA00022777"/>
    </source>
</evidence>
<dbReference type="SMART" id="SM01342">
    <property type="entry name" value="TAN"/>
    <property type="match status" value="1"/>
</dbReference>
<keyword evidence="14 18" id="KW-0779">Telomere</keyword>
<dbReference type="GO" id="GO:0000781">
    <property type="term" value="C:chromosome, telomeric region"/>
    <property type="evidence" value="ECO:0007669"/>
    <property type="project" value="UniProtKB-SubCell"/>
</dbReference>
<dbReference type="PROSITE" id="PS51189">
    <property type="entry name" value="FAT"/>
    <property type="match status" value="1"/>
</dbReference>
<dbReference type="InterPro" id="IPR044107">
    <property type="entry name" value="PIKKc_ATM"/>
</dbReference>
<keyword evidence="7 18" id="KW-0723">Serine/threonine-protein kinase</keyword>
<dbReference type="SMART" id="SM01343">
    <property type="entry name" value="FATC"/>
    <property type="match status" value="1"/>
</dbReference>
<dbReference type="FunFam" id="1.10.1070.11:FF:000038">
    <property type="entry name" value="Serine/threonine-protein kinase Tel1"/>
    <property type="match status" value="1"/>
</dbReference>
<evidence type="ECO:0000313" key="23">
    <source>
        <dbReference type="Proteomes" id="UP001161438"/>
    </source>
</evidence>
<keyword evidence="9 18" id="KW-0547">Nucleotide-binding</keyword>
<dbReference type="PROSITE" id="PS00915">
    <property type="entry name" value="PI3_4_KINASE_1"/>
    <property type="match status" value="1"/>
</dbReference>
<dbReference type="InterPro" id="IPR000403">
    <property type="entry name" value="PI3/4_kinase_cat_dom"/>
</dbReference>
<proteinExistence type="inferred from homology"/>
<evidence type="ECO:0000256" key="17">
    <source>
        <dbReference type="ARBA" id="ARBA00048679"/>
    </source>
</evidence>
<feature type="domain" description="FAT" evidence="20">
    <location>
        <begin position="1734"/>
        <end position="2325"/>
    </location>
</feature>
<evidence type="ECO:0000256" key="18">
    <source>
        <dbReference type="RuleBase" id="RU365027"/>
    </source>
</evidence>
<dbReference type="InterPro" id="IPR018936">
    <property type="entry name" value="PI3/4_kinase_CS"/>
</dbReference>
<dbReference type="InterPro" id="IPR003152">
    <property type="entry name" value="FATC_dom"/>
</dbReference>
<gene>
    <name evidence="22" type="primary">SMKI02G0260</name>
    <name evidence="22" type="ORF">SMKI_02G0260</name>
</gene>
<organism evidence="22 23">
    <name type="scientific">Saccharomyces mikatae IFO 1815</name>
    <dbReference type="NCBI Taxonomy" id="226126"/>
    <lineage>
        <taxon>Eukaryota</taxon>
        <taxon>Fungi</taxon>
        <taxon>Dikarya</taxon>
        <taxon>Ascomycota</taxon>
        <taxon>Saccharomycotina</taxon>
        <taxon>Saccharomycetes</taxon>
        <taxon>Saccharomycetales</taxon>
        <taxon>Saccharomycetaceae</taxon>
        <taxon>Saccharomyces</taxon>
    </lineage>
</organism>
<comment type="function">
    <text evidence="18">Serine/threonine protein kinase which activates checkpoint signaling upon genotoxic stresses such as ionizing radiation (IR), ultraviolet light (UV), or DNA replication stalling, thereby acting as a DNA damage sensor. Recognizes the substrate consensus sequence [ST]-Q. Phosphorylates histone H2A to form H2AS128ph (gamma-H2A) at sites of DNA damage, involved in the regulation of DNA damage response mechanism. Required for the control of telomere length and genome stability.</text>
</comment>
<dbReference type="GO" id="GO:0006325">
    <property type="term" value="P:chromatin organization"/>
    <property type="evidence" value="ECO:0007669"/>
    <property type="project" value="UniProtKB-KW"/>
</dbReference>
<comment type="subcellular location">
    <subcellularLocation>
        <location evidence="2 18">Chromosome</location>
        <location evidence="2 18">Telomere</location>
    </subcellularLocation>
    <subcellularLocation>
        <location evidence="1 18">Nucleus</location>
    </subcellularLocation>
</comment>
<keyword evidence="10 18" id="KW-0227">DNA damage</keyword>
<evidence type="ECO:0000256" key="4">
    <source>
        <dbReference type="ARBA" id="ARBA00012513"/>
    </source>
</evidence>